<dbReference type="InterPro" id="IPR007481">
    <property type="entry name" value="SspB"/>
</dbReference>
<sequence length="161" mass="18209">MEYKSSPKRPYLLRAYYDWLVDNEFTPYLVVDATYYGVDVPQEYVRDGQIVLNLSSGAVANLQLTNDAVMFNARFQGVPREIYIPLGAALAIYARENGDGVMFEPEPIYDELDKKPAELTHDQPLGFTDVVDNAKKEAKTTKTANKKTKDKKSASHLRIVK</sequence>
<dbReference type="RefSeq" id="WP_090653976.1">
    <property type="nucleotide sequence ID" value="NZ_CP015031.1"/>
</dbReference>
<dbReference type="Proteomes" id="UP000199588">
    <property type="component" value="Unassembled WGS sequence"/>
</dbReference>
<proteinExistence type="predicted"/>
<evidence type="ECO:0000313" key="2">
    <source>
        <dbReference type="EMBL" id="SCX77134.1"/>
    </source>
</evidence>
<gene>
    <name evidence="2" type="ORF">SAMN02910354_00280</name>
</gene>
<organism evidence="2 3">
    <name type="scientific">Basfia succiniciproducens</name>
    <dbReference type="NCBI Taxonomy" id="653940"/>
    <lineage>
        <taxon>Bacteria</taxon>
        <taxon>Pseudomonadati</taxon>
        <taxon>Pseudomonadota</taxon>
        <taxon>Gammaproteobacteria</taxon>
        <taxon>Pasteurellales</taxon>
        <taxon>Pasteurellaceae</taxon>
        <taxon>Basfia</taxon>
    </lineage>
</organism>
<name>A0A1G5AGX0_9PAST</name>
<dbReference type="SUPFAM" id="SSF101738">
    <property type="entry name" value="SspB-like"/>
    <property type="match status" value="1"/>
</dbReference>
<keyword evidence="3" id="KW-1185">Reference proteome</keyword>
<dbReference type="InterPro" id="IPR036760">
    <property type="entry name" value="SspB-like_sf"/>
</dbReference>
<dbReference type="NCBIfam" id="NF008769">
    <property type="entry name" value="PRK11798.2-5"/>
    <property type="match status" value="1"/>
</dbReference>
<evidence type="ECO:0000256" key="1">
    <source>
        <dbReference type="SAM" id="MobiDB-lite"/>
    </source>
</evidence>
<evidence type="ECO:0000313" key="3">
    <source>
        <dbReference type="Proteomes" id="UP000199588"/>
    </source>
</evidence>
<dbReference type="EMBL" id="FMUQ01000002">
    <property type="protein sequence ID" value="SCX77134.1"/>
    <property type="molecule type" value="Genomic_DNA"/>
</dbReference>
<feature type="compositionally biased region" description="Basic residues" evidence="1">
    <location>
        <begin position="144"/>
        <end position="161"/>
    </location>
</feature>
<dbReference type="Gene3D" id="2.30.30.220">
    <property type="entry name" value="SspB-like"/>
    <property type="match status" value="1"/>
</dbReference>
<protein>
    <submittedName>
        <fullName evidence="2">Stringent starvation protein B</fullName>
    </submittedName>
</protein>
<feature type="region of interest" description="Disordered" evidence="1">
    <location>
        <begin position="138"/>
        <end position="161"/>
    </location>
</feature>
<dbReference type="PANTHER" id="PTHR37486">
    <property type="entry name" value="STRINGENT STARVATION PROTEIN B"/>
    <property type="match status" value="1"/>
</dbReference>
<dbReference type="Pfam" id="PF04386">
    <property type="entry name" value="SspB"/>
    <property type="match status" value="1"/>
</dbReference>
<dbReference type="PIRSF" id="PIRSF005276">
    <property type="entry name" value="SspB"/>
    <property type="match status" value="1"/>
</dbReference>
<dbReference type="NCBIfam" id="NF008763">
    <property type="entry name" value="PRK11798.1-2"/>
    <property type="match status" value="1"/>
</dbReference>
<comment type="caution">
    <text evidence="2">The sequence shown here is derived from an EMBL/GenBank/DDBJ whole genome shotgun (WGS) entry which is preliminary data.</text>
</comment>
<accession>A0A1G5AGX0</accession>
<reference evidence="2 3" key="1">
    <citation type="submission" date="2016-10" db="EMBL/GenBank/DDBJ databases">
        <authorList>
            <person name="Varghese N."/>
            <person name="Submissions S."/>
        </authorList>
    </citation>
    <scope>NUCLEOTIDE SEQUENCE [LARGE SCALE GENOMIC DNA]</scope>
    <source>
        <strain evidence="2 3">DSM 22022</strain>
    </source>
</reference>
<dbReference type="PANTHER" id="PTHR37486:SF1">
    <property type="entry name" value="STRINGENT STARVATION PROTEIN B"/>
    <property type="match status" value="1"/>
</dbReference>